<reference evidence="1 2" key="1">
    <citation type="submission" date="2017-02" db="EMBL/GenBank/DDBJ databases">
        <title>Genomic diversity within the haloalkaliphilic genus Thioalkalivibrio.</title>
        <authorList>
            <person name="Ahn A.-C."/>
            <person name="Meier-Kolthoff J."/>
            <person name="Overmars L."/>
            <person name="Richter M."/>
            <person name="Woyke T."/>
            <person name="Sorokin D.Y."/>
            <person name="Muyzer G."/>
        </authorList>
    </citation>
    <scope>NUCLEOTIDE SEQUENCE [LARGE SCALE GENOMIC DNA]</scope>
    <source>
        <strain evidence="1 2">HL17</strain>
    </source>
</reference>
<dbReference type="OrthoDB" id="290218at2"/>
<name>A0A1V2ZY98_9GAMM</name>
<dbReference type="Proteomes" id="UP000189177">
    <property type="component" value="Unassembled WGS sequence"/>
</dbReference>
<keyword evidence="1" id="KW-0012">Acyltransferase</keyword>
<accession>A0A1V2ZY98</accession>
<dbReference type="AlphaFoldDB" id="A0A1V2ZY98"/>
<dbReference type="GO" id="GO:0016746">
    <property type="term" value="F:acyltransferase activity"/>
    <property type="evidence" value="ECO:0007669"/>
    <property type="project" value="UniProtKB-KW"/>
</dbReference>
<protein>
    <submittedName>
        <fullName evidence="1">Acyltransferase</fullName>
    </submittedName>
</protein>
<proteinExistence type="predicted"/>
<evidence type="ECO:0000313" key="1">
    <source>
        <dbReference type="EMBL" id="OOC10080.1"/>
    </source>
</evidence>
<keyword evidence="1" id="KW-0808">Transferase</keyword>
<gene>
    <name evidence="1" type="ORF">B1A74_07825</name>
</gene>
<dbReference type="STRING" id="252474.B1A74_07825"/>
<evidence type="ECO:0000313" key="2">
    <source>
        <dbReference type="Proteomes" id="UP000189177"/>
    </source>
</evidence>
<sequence length="64" mass="7257">MPETKFARARCDACIYWHRLGTNEGSCRRHPPGLLQPVGASDGPFPITNAIHWCGEWTHPEEVR</sequence>
<comment type="caution">
    <text evidence="1">The sequence shown here is derived from an EMBL/GenBank/DDBJ whole genome shotgun (WGS) entry which is preliminary data.</text>
</comment>
<dbReference type="RefSeq" id="WP_077244286.1">
    <property type="nucleotide sequence ID" value="NZ_MUZR01000024.1"/>
</dbReference>
<keyword evidence="2" id="KW-1185">Reference proteome</keyword>
<organism evidence="1 2">
    <name type="scientific">Thioalkalivibrio halophilus</name>
    <dbReference type="NCBI Taxonomy" id="252474"/>
    <lineage>
        <taxon>Bacteria</taxon>
        <taxon>Pseudomonadati</taxon>
        <taxon>Pseudomonadota</taxon>
        <taxon>Gammaproteobacteria</taxon>
        <taxon>Chromatiales</taxon>
        <taxon>Ectothiorhodospiraceae</taxon>
        <taxon>Thioalkalivibrio</taxon>
    </lineage>
</organism>
<dbReference type="EMBL" id="MUZR01000024">
    <property type="protein sequence ID" value="OOC10080.1"/>
    <property type="molecule type" value="Genomic_DNA"/>
</dbReference>